<name>A0A0P1EGL8_9RHOB</name>
<sequence length="102" mass="10943">MGLSELSDDHHLHPPHRPQPRLWIEGKHLQAAGLAHGTRCALVQTDTGLMLRADPYGLRRVAGKPERPIIDITGTSLGAVGRAETVTCEYEAGGGLLTVTTQ</sequence>
<evidence type="ECO:0000313" key="2">
    <source>
        <dbReference type="EMBL" id="CUH48962.1"/>
    </source>
</evidence>
<evidence type="ECO:0000256" key="1">
    <source>
        <dbReference type="SAM" id="MobiDB-lite"/>
    </source>
</evidence>
<protein>
    <submittedName>
        <fullName evidence="2">Uncharacterized protein</fullName>
    </submittedName>
</protein>
<evidence type="ECO:0000313" key="3">
    <source>
        <dbReference type="Proteomes" id="UP000050783"/>
    </source>
</evidence>
<reference evidence="2 3" key="1">
    <citation type="submission" date="2015-09" db="EMBL/GenBank/DDBJ databases">
        <authorList>
            <consortium name="Swine Surveillance"/>
        </authorList>
    </citation>
    <scope>NUCLEOTIDE SEQUENCE [LARGE SCALE GENOMIC DNA]</scope>
    <source>
        <strain evidence="2 3">CECT 4292</strain>
    </source>
</reference>
<accession>A0A0P1EGL8</accession>
<proteinExistence type="predicted"/>
<dbReference type="AlphaFoldDB" id="A0A0P1EGL8"/>
<feature type="region of interest" description="Disordered" evidence="1">
    <location>
        <begin position="1"/>
        <end position="20"/>
    </location>
</feature>
<organism evidence="2 3">
    <name type="scientific">Ruegeria atlantica</name>
    <dbReference type="NCBI Taxonomy" id="81569"/>
    <lineage>
        <taxon>Bacteria</taxon>
        <taxon>Pseudomonadati</taxon>
        <taxon>Pseudomonadota</taxon>
        <taxon>Alphaproteobacteria</taxon>
        <taxon>Rhodobacterales</taxon>
        <taxon>Roseobacteraceae</taxon>
        <taxon>Ruegeria</taxon>
    </lineage>
</organism>
<dbReference type="EMBL" id="CYPU01000049">
    <property type="protein sequence ID" value="CUH48962.1"/>
    <property type="molecule type" value="Genomic_DNA"/>
</dbReference>
<gene>
    <name evidence="2" type="ORF">RUA4292_03153</name>
</gene>
<dbReference type="Proteomes" id="UP000050783">
    <property type="component" value="Unassembled WGS sequence"/>
</dbReference>